<feature type="region of interest" description="Disordered" evidence="1">
    <location>
        <begin position="106"/>
        <end position="141"/>
    </location>
</feature>
<name>A0A7L6B850_9ACTN</name>
<feature type="compositionally biased region" description="Basic and acidic residues" evidence="1">
    <location>
        <begin position="129"/>
        <end position="141"/>
    </location>
</feature>
<reference evidence="3" key="1">
    <citation type="submission" date="2020-07" db="EMBL/GenBank/DDBJ databases">
        <title>A new Micromonospora strain with potent antibiotic activity isolated from the microbiome of a mid-Atlantic deep-sea sponge.</title>
        <authorList>
            <person name="Back C.R."/>
            <person name="Stennett H.L."/>
            <person name="Williams S.E."/>
            <person name="Wang L."/>
            <person name="Ojeda Gomez J."/>
            <person name="Abdulle O.M."/>
            <person name="Duffy T."/>
            <person name="Hendry K.R."/>
            <person name="Powell D."/>
            <person name="Stach J.E."/>
            <person name="Essex-Lopresti A.E."/>
            <person name="Willis C.L."/>
            <person name="Curnow P."/>
            <person name="Race P.R."/>
        </authorList>
    </citation>
    <scope>NUCLEOTIDE SEQUENCE [LARGE SCALE GENOMIC DNA]</scope>
    <source>
        <strain evidence="3">28ISP2-46</strain>
    </source>
</reference>
<evidence type="ECO:0008006" key="4">
    <source>
        <dbReference type="Google" id="ProtNLM"/>
    </source>
</evidence>
<dbReference type="RefSeq" id="WP_181570434.1">
    <property type="nucleotide sequence ID" value="NZ_CP059322.2"/>
</dbReference>
<keyword evidence="3" id="KW-1185">Reference proteome</keyword>
<evidence type="ECO:0000313" key="2">
    <source>
        <dbReference type="EMBL" id="QLQ37989.1"/>
    </source>
</evidence>
<dbReference type="AlphaFoldDB" id="A0A7L6B850"/>
<dbReference type="EMBL" id="CP059322">
    <property type="protein sequence ID" value="QLQ37989.1"/>
    <property type="molecule type" value="Genomic_DNA"/>
</dbReference>
<accession>A0A7L6B850</accession>
<dbReference type="Proteomes" id="UP000510844">
    <property type="component" value="Chromosome"/>
</dbReference>
<gene>
    <name evidence="2" type="ORF">H1D33_03595</name>
</gene>
<sequence>MIRAHADAVLALLAAAPGTGPLAVYDGAVPEDATGRSKPPPYALVYFADADPEEPDSRPLSGRPARYVLRAYVHSVGLTASASRSVGERVRAALLNVRPTVAGRQCWPIRREDGQPPQRDDSTGSPVMDRVDVYRLESEPA</sequence>
<evidence type="ECO:0000313" key="3">
    <source>
        <dbReference type="Proteomes" id="UP000510844"/>
    </source>
</evidence>
<protein>
    <recommendedName>
        <fullName evidence="4">DUF3168 domain-containing protein</fullName>
    </recommendedName>
</protein>
<organism evidence="2 3">
    <name type="scientific">Micromonospora robiginosa</name>
    <dbReference type="NCBI Taxonomy" id="2749844"/>
    <lineage>
        <taxon>Bacteria</taxon>
        <taxon>Bacillati</taxon>
        <taxon>Actinomycetota</taxon>
        <taxon>Actinomycetes</taxon>
        <taxon>Micromonosporales</taxon>
        <taxon>Micromonosporaceae</taxon>
        <taxon>Micromonospora</taxon>
    </lineage>
</organism>
<reference evidence="2 3" key="2">
    <citation type="journal article" date="2021" name="Mar. Drugs">
        <title>A New Micromonospora Strain with Antibiotic Activity Isolated from the Microbiome of a Mid-Atlantic Deep-Sea Sponge.</title>
        <authorList>
            <person name="Back C.R."/>
            <person name="Stennett H.L."/>
            <person name="Williams S.E."/>
            <person name="Wang L."/>
            <person name="Ojeda Gomez J."/>
            <person name="Abdulle O.M."/>
            <person name="Duffy T."/>
            <person name="Neal C."/>
            <person name="Mantell J."/>
            <person name="Jepson M.A."/>
            <person name="Hendry K.R."/>
            <person name="Powell D."/>
            <person name="Stach J.E.M."/>
            <person name="Essex-Lopresti A.E."/>
            <person name="Willis C.L."/>
            <person name="Curnow P."/>
            <person name="Race P.R."/>
        </authorList>
    </citation>
    <scope>NUCLEOTIDE SEQUENCE [LARGE SCALE GENOMIC DNA]</scope>
    <source>
        <strain evidence="2 3">28ISP2-46</strain>
    </source>
</reference>
<dbReference type="KEGG" id="mfeu:H1D33_03595"/>
<evidence type="ECO:0000256" key="1">
    <source>
        <dbReference type="SAM" id="MobiDB-lite"/>
    </source>
</evidence>
<proteinExistence type="predicted"/>
<feature type="compositionally biased region" description="Basic and acidic residues" evidence="1">
    <location>
        <begin position="109"/>
        <end position="122"/>
    </location>
</feature>